<proteinExistence type="predicted"/>
<name>A0ABM9DIR6_9HYPH</name>
<evidence type="ECO:0008006" key="4">
    <source>
        <dbReference type="Google" id="ProtNLM"/>
    </source>
</evidence>
<keyword evidence="3" id="KW-1185">Reference proteome</keyword>
<protein>
    <recommendedName>
        <fullName evidence="4">Terminase large subunit gp17-like C-terminal domain-containing protein</fullName>
    </recommendedName>
</protein>
<reference evidence="2 3" key="1">
    <citation type="submission" date="2022-03" db="EMBL/GenBank/DDBJ databases">
        <authorList>
            <person name="Brunel B."/>
        </authorList>
    </citation>
    <scope>NUCLEOTIDE SEQUENCE [LARGE SCALE GENOMIC DNA]</scope>
    <source>
        <strain evidence="2">STM5069sample</strain>
    </source>
</reference>
<evidence type="ECO:0000313" key="2">
    <source>
        <dbReference type="EMBL" id="CAH2396486.1"/>
    </source>
</evidence>
<comment type="caution">
    <text evidence="2">The sequence shown here is derived from an EMBL/GenBank/DDBJ whole genome shotgun (WGS) entry which is preliminary data.</text>
</comment>
<accession>A0ABM9DIR6</accession>
<dbReference type="RefSeq" id="WP_254016863.1">
    <property type="nucleotide sequence ID" value="NZ_CAKXZT010000042.1"/>
</dbReference>
<gene>
    <name evidence="2" type="ORF">MES5069_1360007</name>
</gene>
<dbReference type="EMBL" id="CAKXZT010000042">
    <property type="protein sequence ID" value="CAH2396486.1"/>
    <property type="molecule type" value="Genomic_DNA"/>
</dbReference>
<feature type="compositionally biased region" description="Basic residues" evidence="1">
    <location>
        <begin position="222"/>
        <end position="237"/>
    </location>
</feature>
<evidence type="ECO:0000313" key="3">
    <source>
        <dbReference type="Proteomes" id="UP001153050"/>
    </source>
</evidence>
<dbReference type="Gene3D" id="3.30.420.240">
    <property type="match status" value="1"/>
</dbReference>
<dbReference type="Proteomes" id="UP001153050">
    <property type="component" value="Unassembled WGS sequence"/>
</dbReference>
<sequence length="237" mass="26646">MLQPGRFGPAEIEQLKQSTPSHIFATQFQQRPTAISAGTIRREDFLPFDLPAPPGEIVCSWDLASSANPTSSYSVCLVFAYNEHGSYLIDVFRGREGYSQLKDIAFAMDSRYRPRLHLIENASLGSALASDLKMHGVNAIPIPTGSTSKSDRLQAQMHQIKGQRVFLHKAAPWLENFLDELVAFPHGPRDEQVDALTQYLKWYGEVMSAPPAPPIYLERNSARRKPKRTHRGFSHKE</sequence>
<evidence type="ECO:0000256" key="1">
    <source>
        <dbReference type="SAM" id="MobiDB-lite"/>
    </source>
</evidence>
<organism evidence="2 3">
    <name type="scientific">Mesorhizobium escarrei</name>
    <dbReference type="NCBI Taxonomy" id="666018"/>
    <lineage>
        <taxon>Bacteria</taxon>
        <taxon>Pseudomonadati</taxon>
        <taxon>Pseudomonadota</taxon>
        <taxon>Alphaproteobacteria</taxon>
        <taxon>Hyphomicrobiales</taxon>
        <taxon>Phyllobacteriaceae</taxon>
        <taxon>Mesorhizobium</taxon>
    </lineage>
</organism>
<feature type="region of interest" description="Disordered" evidence="1">
    <location>
        <begin position="214"/>
        <end position="237"/>
    </location>
</feature>